<comment type="caution">
    <text evidence="6">The sequence shown here is derived from an EMBL/GenBank/DDBJ whole genome shotgun (WGS) entry which is preliminary data.</text>
</comment>
<dbReference type="CDD" id="cd08645">
    <property type="entry name" value="FMT_core_GART"/>
    <property type="match status" value="1"/>
</dbReference>
<comment type="similarity">
    <text evidence="4">Belongs to the GART family.</text>
</comment>
<dbReference type="PANTHER" id="PTHR43369">
    <property type="entry name" value="PHOSPHORIBOSYLGLYCINAMIDE FORMYLTRANSFERASE"/>
    <property type="match status" value="1"/>
</dbReference>
<evidence type="ECO:0000256" key="1">
    <source>
        <dbReference type="ARBA" id="ARBA00005054"/>
    </source>
</evidence>
<sequence length="210" mass="22517">MSRELRKFAIFASGSGSNAQVLFERVADGTIPGEVACLVCDRPSAGVIERAEKAGVDALVYRPREFADKAAYEAQVVADLQARGVEFVVLAGYMRLCGPTFLAAYGGRTINVHPSLLPMFPGATAIQDAFDAGVKYTGVTVHFIDEGMDTGPIIRQETVHVEANDTMESLSQKIHAVEHQILPEVTRALVSGELRMSQGQAIFTSGGMQA</sequence>
<dbReference type="GO" id="GO:0004644">
    <property type="term" value="F:phosphoribosylglycinamide formyltransferase activity"/>
    <property type="evidence" value="ECO:0007669"/>
    <property type="project" value="UniProtKB-EC"/>
</dbReference>
<comment type="caution">
    <text evidence="4">Lacks conserved residue(s) required for the propagation of feature annotation.</text>
</comment>
<keyword evidence="2 4" id="KW-0808">Transferase</keyword>
<dbReference type="InterPro" id="IPR036477">
    <property type="entry name" value="Formyl_transf_N_sf"/>
</dbReference>
<keyword evidence="7" id="KW-1185">Reference proteome</keyword>
<feature type="domain" description="Formyl transferase N-terminal" evidence="5">
    <location>
        <begin position="7"/>
        <end position="186"/>
    </location>
</feature>
<keyword evidence="3 4" id="KW-0658">Purine biosynthesis</keyword>
<name>A0ABS1JGU8_9BACL</name>
<comment type="pathway">
    <text evidence="1 4">Purine metabolism; IMP biosynthesis via de novo pathway; N(2)-formyl-N(1)-(5-phospho-D-ribosyl)glycinamide from N(1)-(5-phospho-D-ribosyl)glycinamide (10-formyl THF route): step 1/1.</text>
</comment>
<comment type="function">
    <text evidence="4">Catalyzes the transfer of a formyl group from 10-formyltetrahydrofolate to 5-phospho-ribosyl-glycinamide (GAR), producing 5-phospho-ribosyl-N-formylglycinamide (FGAR) and tetrahydrofolate.</text>
</comment>
<dbReference type="NCBIfam" id="TIGR00639">
    <property type="entry name" value="PurN"/>
    <property type="match status" value="1"/>
</dbReference>
<feature type="site" description="Raises pKa of active site His" evidence="4">
    <location>
        <position position="149"/>
    </location>
</feature>
<gene>
    <name evidence="4 6" type="primary">purN</name>
    <name evidence="6" type="ORF">JJB07_21840</name>
</gene>
<evidence type="ECO:0000313" key="7">
    <source>
        <dbReference type="Proteomes" id="UP000602284"/>
    </source>
</evidence>
<feature type="active site" description="Proton donor" evidence="4">
    <location>
        <position position="113"/>
    </location>
</feature>
<feature type="binding site" evidence="4">
    <location>
        <position position="111"/>
    </location>
    <ligand>
        <name>(6R)-10-formyltetrahydrofolate</name>
        <dbReference type="ChEBI" id="CHEBI:195366"/>
    </ligand>
</feature>
<evidence type="ECO:0000256" key="3">
    <source>
        <dbReference type="ARBA" id="ARBA00022755"/>
    </source>
</evidence>
<comment type="catalytic activity">
    <reaction evidence="4">
        <text>N(1)-(5-phospho-beta-D-ribosyl)glycinamide + (6R)-10-formyltetrahydrofolate = N(2)-formyl-N(1)-(5-phospho-beta-D-ribosyl)glycinamide + (6S)-5,6,7,8-tetrahydrofolate + H(+)</text>
        <dbReference type="Rhea" id="RHEA:15053"/>
        <dbReference type="ChEBI" id="CHEBI:15378"/>
        <dbReference type="ChEBI" id="CHEBI:57453"/>
        <dbReference type="ChEBI" id="CHEBI:143788"/>
        <dbReference type="ChEBI" id="CHEBI:147286"/>
        <dbReference type="ChEBI" id="CHEBI:195366"/>
        <dbReference type="EC" id="2.1.2.2"/>
    </reaction>
</comment>
<dbReference type="Proteomes" id="UP000602284">
    <property type="component" value="Unassembled WGS sequence"/>
</dbReference>
<feature type="binding site" evidence="4">
    <location>
        <position position="69"/>
    </location>
    <ligand>
        <name>(6R)-10-formyltetrahydrofolate</name>
        <dbReference type="ChEBI" id="CHEBI:195366"/>
    </ligand>
</feature>
<organism evidence="6 7">
    <name type="scientific">Tumebacillus amylolyticus</name>
    <dbReference type="NCBI Taxonomy" id="2801339"/>
    <lineage>
        <taxon>Bacteria</taxon>
        <taxon>Bacillati</taxon>
        <taxon>Bacillota</taxon>
        <taxon>Bacilli</taxon>
        <taxon>Bacillales</taxon>
        <taxon>Alicyclobacillaceae</taxon>
        <taxon>Tumebacillus</taxon>
    </lineage>
</organism>
<dbReference type="SUPFAM" id="SSF53328">
    <property type="entry name" value="Formyltransferase"/>
    <property type="match status" value="1"/>
</dbReference>
<protein>
    <recommendedName>
        <fullName evidence="4">Phosphoribosylglycinamide formyltransferase</fullName>
        <ecNumber evidence="4">2.1.2.2</ecNumber>
    </recommendedName>
    <alternativeName>
        <fullName evidence="4">5'-phosphoribosylglycinamide transformylase</fullName>
    </alternativeName>
    <alternativeName>
        <fullName evidence="4">GAR transformylase</fullName>
        <shortName evidence="4">GART</shortName>
    </alternativeName>
</protein>
<dbReference type="EMBL" id="JAEQNB010000009">
    <property type="protein sequence ID" value="MBL0389239.1"/>
    <property type="molecule type" value="Genomic_DNA"/>
</dbReference>
<evidence type="ECO:0000313" key="6">
    <source>
        <dbReference type="EMBL" id="MBL0389239.1"/>
    </source>
</evidence>
<evidence type="ECO:0000256" key="4">
    <source>
        <dbReference type="HAMAP-Rule" id="MF_01930"/>
    </source>
</evidence>
<evidence type="ECO:0000256" key="2">
    <source>
        <dbReference type="ARBA" id="ARBA00022679"/>
    </source>
</evidence>
<dbReference type="HAMAP" id="MF_01930">
    <property type="entry name" value="PurN"/>
    <property type="match status" value="1"/>
</dbReference>
<accession>A0ABS1JGU8</accession>
<evidence type="ECO:0000259" key="5">
    <source>
        <dbReference type="Pfam" id="PF00551"/>
    </source>
</evidence>
<feature type="binding site" evidence="4">
    <location>
        <begin position="16"/>
        <end position="18"/>
    </location>
    <ligand>
        <name>N(1)-(5-phospho-beta-D-ribosyl)glycinamide</name>
        <dbReference type="ChEBI" id="CHEBI:143788"/>
    </ligand>
</feature>
<dbReference type="InterPro" id="IPR004607">
    <property type="entry name" value="GART"/>
</dbReference>
<dbReference type="Pfam" id="PF00551">
    <property type="entry name" value="Formyl_trans_N"/>
    <property type="match status" value="1"/>
</dbReference>
<dbReference type="EC" id="2.1.2.2" evidence="4"/>
<dbReference type="Gene3D" id="3.40.50.170">
    <property type="entry name" value="Formyl transferase, N-terminal domain"/>
    <property type="match status" value="1"/>
</dbReference>
<dbReference type="PANTHER" id="PTHR43369:SF2">
    <property type="entry name" value="PHOSPHORIBOSYLGLYCINAMIDE FORMYLTRANSFERASE"/>
    <property type="match status" value="1"/>
</dbReference>
<proteinExistence type="inferred from homology"/>
<dbReference type="RefSeq" id="WP_201638236.1">
    <property type="nucleotide sequence ID" value="NZ_JAEQNB010000009.1"/>
</dbReference>
<reference evidence="6 7" key="1">
    <citation type="submission" date="2021-01" db="EMBL/GenBank/DDBJ databases">
        <title>Tumebacillus sp. strain ITR2 16S ribosomal RNA gene Genome sequencing and assembly.</title>
        <authorList>
            <person name="Kang M."/>
        </authorList>
    </citation>
    <scope>NUCLEOTIDE SEQUENCE [LARGE SCALE GENOMIC DNA]</scope>
    <source>
        <strain evidence="6 7">ITR2</strain>
    </source>
</reference>
<dbReference type="InterPro" id="IPR002376">
    <property type="entry name" value="Formyl_transf_N"/>
</dbReference>